<dbReference type="Gene3D" id="2.80.10.50">
    <property type="match status" value="1"/>
</dbReference>
<comment type="similarity">
    <text evidence="2 10">Belongs to the glycosyltransferase 2 family. GalNAc-T subfamily.</text>
</comment>
<comment type="caution">
    <text evidence="13">The sequence shown here is derived from an EMBL/GenBank/DDBJ whole genome shotgun (WGS) entry which is preliminary data.</text>
</comment>
<sequence length="662" mass="75205">MRVLLRRKKILFIGILSTLGFILLIQLHNLRSGIDSSNEKKSDQLPNDLGVKPRDSEWRKHDLINNAPVHQPAAIENMQVHNGQQPVDLPVLPAPRSIAEGLHLKPSLPPPKSDEHSTGPGEGGAGYSVKRDSLSKEEQVKYDQGFQDNAFNQYVSDLISVRRYLPDYREGTCKTQTFQRNLPQTAVVICFHNEAWSVLLRSVHSVIDNSPPELLKEIVLVDDFSDRGYLREALEEYMARLKIVKIVRAKQREGLIRARMLGTRASTAEVITFLDSHIECTKGWLEPLLDRIKANKTNVVVPIIEVISDKDFKYHGAAAQSVQVGGFDWNLIFHWHQPPTTDKLRPGAPYSPLRTPTMAGGLFSISRDFFRDLGYYDEGMEVWGGENLELSFKFPPFIPHSYLFLVLPYSFTPSAHRPLDHKITCPVQTWMCGGQLETVLCSHVGHVFRSRSPYKWESKFESPLRRNSIRLAEVWLDDYKRFYYAQIGFQLGDYGDVSERKAIRTRLKCKSFKWYLDNVYPELFVPSNALASGDIESYAGAHCVDAALKAPKEGKLLVGIWPCHKQGGNQFWLLSPAGEIRRENKCWDSGVEVGRVALLDCHGAKGNQQFDYTADDKITHNGQCLQLSEDNRSLVLATCNGSVRQRWKFSRKPFMPPDQTRN</sequence>
<feature type="region of interest" description="Disordered" evidence="11">
    <location>
        <begin position="35"/>
        <end position="56"/>
    </location>
</feature>
<evidence type="ECO:0000313" key="14">
    <source>
        <dbReference type="Proteomes" id="UP000699462"/>
    </source>
</evidence>
<evidence type="ECO:0000256" key="11">
    <source>
        <dbReference type="SAM" id="MobiDB-lite"/>
    </source>
</evidence>
<keyword evidence="10" id="KW-0464">Manganese</keyword>
<comment type="subcellular location">
    <subcellularLocation>
        <location evidence="1 10">Golgi apparatus membrane</location>
        <topology evidence="1 10">Single-pass type II membrane protein</topology>
    </subcellularLocation>
</comment>
<dbReference type="GO" id="GO:0000139">
    <property type="term" value="C:Golgi membrane"/>
    <property type="evidence" value="ECO:0007669"/>
    <property type="project" value="UniProtKB-SubCell"/>
</dbReference>
<feature type="domain" description="Ricin B lectin" evidence="12">
    <location>
        <begin position="533"/>
        <end position="650"/>
    </location>
</feature>
<feature type="region of interest" description="Disordered" evidence="11">
    <location>
        <begin position="101"/>
        <end position="134"/>
    </location>
</feature>
<keyword evidence="5" id="KW-0735">Signal-anchor</keyword>
<evidence type="ECO:0000256" key="4">
    <source>
        <dbReference type="ARBA" id="ARBA00022734"/>
    </source>
</evidence>
<keyword evidence="9 10" id="KW-1015">Disulfide bond</keyword>
<dbReference type="PANTHER" id="PTHR11675">
    <property type="entry name" value="N-ACETYLGALACTOSAMINYLTRANSFERASE"/>
    <property type="match status" value="1"/>
</dbReference>
<dbReference type="Gene3D" id="3.90.550.10">
    <property type="entry name" value="Spore Coat Polysaccharide Biosynthesis Protein SpsA, Chain A"/>
    <property type="match status" value="1"/>
</dbReference>
<dbReference type="PANTHER" id="PTHR11675:SF131">
    <property type="entry name" value="POLYPEPTIDE N-ACETYLGALACTOSAMINYLTRANSFERASE 9-RELATED"/>
    <property type="match status" value="1"/>
</dbReference>
<evidence type="ECO:0000256" key="9">
    <source>
        <dbReference type="ARBA" id="ARBA00023157"/>
    </source>
</evidence>
<dbReference type="OrthoDB" id="6119243at2759"/>
<dbReference type="AlphaFoldDB" id="A0A8T0DB62"/>
<dbReference type="Pfam" id="PF00652">
    <property type="entry name" value="Ricin_B_lectin"/>
    <property type="match status" value="1"/>
</dbReference>
<dbReference type="SMART" id="SM00458">
    <property type="entry name" value="RICIN"/>
    <property type="match status" value="1"/>
</dbReference>
<keyword evidence="8" id="KW-0472">Membrane</keyword>
<keyword evidence="14" id="KW-1185">Reference proteome</keyword>
<dbReference type="EMBL" id="JTDF01007329">
    <property type="protein sequence ID" value="KAF8565083.1"/>
    <property type="molecule type" value="Genomic_DNA"/>
</dbReference>
<comment type="cofactor">
    <cofactor evidence="10">
        <name>Mn(2+)</name>
        <dbReference type="ChEBI" id="CHEBI:29035"/>
    </cofactor>
</comment>
<keyword evidence="6" id="KW-1133">Transmembrane helix</keyword>
<dbReference type="PROSITE" id="PS50231">
    <property type="entry name" value="RICIN_B_LECTIN"/>
    <property type="match status" value="1"/>
</dbReference>
<dbReference type="InterPro" id="IPR001173">
    <property type="entry name" value="Glyco_trans_2-like"/>
</dbReference>
<evidence type="ECO:0000259" key="12">
    <source>
        <dbReference type="SMART" id="SM00458"/>
    </source>
</evidence>
<proteinExistence type="inferred from homology"/>
<gene>
    <name evidence="13" type="ORF">P879_05882</name>
</gene>
<comment type="pathway">
    <text evidence="10">Protein modification; protein glycosylation.</text>
</comment>
<evidence type="ECO:0000256" key="5">
    <source>
        <dbReference type="ARBA" id="ARBA00022968"/>
    </source>
</evidence>
<name>A0A8T0DB62_9TREM</name>
<evidence type="ECO:0000256" key="7">
    <source>
        <dbReference type="ARBA" id="ARBA00023034"/>
    </source>
</evidence>
<evidence type="ECO:0000256" key="3">
    <source>
        <dbReference type="ARBA" id="ARBA00022692"/>
    </source>
</evidence>
<dbReference type="Proteomes" id="UP000699462">
    <property type="component" value="Unassembled WGS sequence"/>
</dbReference>
<evidence type="ECO:0000256" key="2">
    <source>
        <dbReference type="ARBA" id="ARBA00005680"/>
    </source>
</evidence>
<dbReference type="InterPro" id="IPR045885">
    <property type="entry name" value="GalNAc-T"/>
</dbReference>
<evidence type="ECO:0000256" key="6">
    <source>
        <dbReference type="ARBA" id="ARBA00022989"/>
    </source>
</evidence>
<dbReference type="InterPro" id="IPR035992">
    <property type="entry name" value="Ricin_B-like_lectins"/>
</dbReference>
<dbReference type="InterPro" id="IPR000772">
    <property type="entry name" value="Ricin_B_lectin"/>
</dbReference>
<keyword evidence="10" id="KW-0328">Glycosyltransferase</keyword>
<dbReference type="Pfam" id="PF00535">
    <property type="entry name" value="Glycos_transf_2"/>
    <property type="match status" value="1"/>
</dbReference>
<keyword evidence="3" id="KW-0812">Transmembrane</keyword>
<keyword evidence="4 10" id="KW-0430">Lectin</keyword>
<dbReference type="SUPFAM" id="SSF53448">
    <property type="entry name" value="Nucleotide-diphospho-sugar transferases"/>
    <property type="match status" value="2"/>
</dbReference>
<dbReference type="InterPro" id="IPR029044">
    <property type="entry name" value="Nucleotide-diphossugar_trans"/>
</dbReference>
<protein>
    <recommendedName>
        <fullName evidence="10">Polypeptide N-acetylgalactosaminyltransferase</fullName>
        <ecNumber evidence="10">2.4.1.-</ecNumber>
    </recommendedName>
    <alternativeName>
        <fullName evidence="10">Protein-UDP acetylgalactosaminyltransferase</fullName>
    </alternativeName>
</protein>
<accession>A0A8T0DB62</accession>
<evidence type="ECO:0000256" key="10">
    <source>
        <dbReference type="RuleBase" id="RU361242"/>
    </source>
</evidence>
<dbReference type="CDD" id="cd23462">
    <property type="entry name" value="beta-trefoil_Ricin_Pgant9-like"/>
    <property type="match status" value="1"/>
</dbReference>
<dbReference type="EC" id="2.4.1.-" evidence="10"/>
<keyword evidence="7 10" id="KW-0333">Golgi apparatus</keyword>
<dbReference type="GO" id="GO:0004653">
    <property type="term" value="F:polypeptide N-acetylgalactosaminyltransferase activity"/>
    <property type="evidence" value="ECO:0007669"/>
    <property type="project" value="TreeGrafter"/>
</dbReference>
<evidence type="ECO:0000313" key="13">
    <source>
        <dbReference type="EMBL" id="KAF8565083.1"/>
    </source>
</evidence>
<organism evidence="13 14">
    <name type="scientific">Paragonimus westermani</name>
    <dbReference type="NCBI Taxonomy" id="34504"/>
    <lineage>
        <taxon>Eukaryota</taxon>
        <taxon>Metazoa</taxon>
        <taxon>Spiralia</taxon>
        <taxon>Lophotrochozoa</taxon>
        <taxon>Platyhelminthes</taxon>
        <taxon>Trematoda</taxon>
        <taxon>Digenea</taxon>
        <taxon>Plagiorchiida</taxon>
        <taxon>Troglotremata</taxon>
        <taxon>Troglotrematidae</taxon>
        <taxon>Paragonimus</taxon>
    </lineage>
</organism>
<evidence type="ECO:0000256" key="1">
    <source>
        <dbReference type="ARBA" id="ARBA00004323"/>
    </source>
</evidence>
<keyword evidence="10" id="KW-0808">Transferase</keyword>
<dbReference type="SUPFAM" id="SSF50370">
    <property type="entry name" value="Ricin B-like lectins"/>
    <property type="match status" value="1"/>
</dbReference>
<evidence type="ECO:0000256" key="8">
    <source>
        <dbReference type="ARBA" id="ARBA00023136"/>
    </source>
</evidence>
<reference evidence="13 14" key="1">
    <citation type="submission" date="2019-07" db="EMBL/GenBank/DDBJ databases">
        <title>Annotation for the trematode Paragonimus westermani.</title>
        <authorList>
            <person name="Choi Y.-J."/>
        </authorList>
    </citation>
    <scope>NUCLEOTIDE SEQUENCE [LARGE SCALE GENOMIC DNA]</scope>
    <source>
        <strain evidence="13">180907_Pwestermani</strain>
    </source>
</reference>
<dbReference type="GO" id="GO:0030246">
    <property type="term" value="F:carbohydrate binding"/>
    <property type="evidence" value="ECO:0007669"/>
    <property type="project" value="UniProtKB-KW"/>
</dbReference>
<dbReference type="CDD" id="cd02510">
    <property type="entry name" value="pp-GalNAc-T"/>
    <property type="match status" value="1"/>
</dbReference>
<dbReference type="GO" id="GO:0006493">
    <property type="term" value="P:protein O-linked glycosylation"/>
    <property type="evidence" value="ECO:0007669"/>
    <property type="project" value="TreeGrafter"/>
</dbReference>